<gene>
    <name evidence="2" type="ORF">P153DRAFT_282942</name>
</gene>
<dbReference type="PANTHER" id="PTHR47942:SF63">
    <property type="entry name" value="PENTATRICOPEPTIDE REPEAT-CONTAINING PROTEIN"/>
    <property type="match status" value="1"/>
</dbReference>
<dbReference type="Gene3D" id="1.25.40.10">
    <property type="entry name" value="Tetratricopeptide repeat domain"/>
    <property type="match status" value="1"/>
</dbReference>
<accession>A0A6A6AQH7</accession>
<evidence type="ECO:0000313" key="3">
    <source>
        <dbReference type="Proteomes" id="UP000799771"/>
    </source>
</evidence>
<dbReference type="PANTHER" id="PTHR47942">
    <property type="entry name" value="TETRATRICOPEPTIDE REPEAT (TPR)-LIKE SUPERFAMILY PROTEIN-RELATED"/>
    <property type="match status" value="1"/>
</dbReference>
<dbReference type="InterPro" id="IPR011990">
    <property type="entry name" value="TPR-like_helical_dom_sf"/>
</dbReference>
<dbReference type="OrthoDB" id="185373at2759"/>
<keyword evidence="1" id="KW-0677">Repeat</keyword>
<dbReference type="RefSeq" id="XP_033527148.1">
    <property type="nucleotide sequence ID" value="XM_033663235.1"/>
</dbReference>
<reference evidence="2" key="1">
    <citation type="journal article" date="2020" name="Stud. Mycol.">
        <title>101 Dothideomycetes genomes: a test case for predicting lifestyles and emergence of pathogens.</title>
        <authorList>
            <person name="Haridas S."/>
            <person name="Albert R."/>
            <person name="Binder M."/>
            <person name="Bloem J."/>
            <person name="Labutti K."/>
            <person name="Salamov A."/>
            <person name="Andreopoulos B."/>
            <person name="Baker S."/>
            <person name="Barry K."/>
            <person name="Bills G."/>
            <person name="Bluhm B."/>
            <person name="Cannon C."/>
            <person name="Castanera R."/>
            <person name="Culley D."/>
            <person name="Daum C."/>
            <person name="Ezra D."/>
            <person name="Gonzalez J."/>
            <person name="Henrissat B."/>
            <person name="Kuo A."/>
            <person name="Liang C."/>
            <person name="Lipzen A."/>
            <person name="Lutzoni F."/>
            <person name="Magnuson J."/>
            <person name="Mondo S."/>
            <person name="Nolan M."/>
            <person name="Ohm R."/>
            <person name="Pangilinan J."/>
            <person name="Park H.-J."/>
            <person name="Ramirez L."/>
            <person name="Alfaro M."/>
            <person name="Sun H."/>
            <person name="Tritt A."/>
            <person name="Yoshinaga Y."/>
            <person name="Zwiers L.-H."/>
            <person name="Turgeon B."/>
            <person name="Goodwin S."/>
            <person name="Spatafora J."/>
            <person name="Crous P."/>
            <person name="Grigoriev I."/>
        </authorList>
    </citation>
    <scope>NUCLEOTIDE SEQUENCE</scope>
    <source>
        <strain evidence="2">CBS 119687</strain>
    </source>
</reference>
<organism evidence="2 3">
    <name type="scientific">Dothidotthia symphoricarpi CBS 119687</name>
    <dbReference type="NCBI Taxonomy" id="1392245"/>
    <lineage>
        <taxon>Eukaryota</taxon>
        <taxon>Fungi</taxon>
        <taxon>Dikarya</taxon>
        <taxon>Ascomycota</taxon>
        <taxon>Pezizomycotina</taxon>
        <taxon>Dothideomycetes</taxon>
        <taxon>Pleosporomycetidae</taxon>
        <taxon>Pleosporales</taxon>
        <taxon>Dothidotthiaceae</taxon>
        <taxon>Dothidotthia</taxon>
    </lineage>
</organism>
<dbReference type="Proteomes" id="UP000799771">
    <property type="component" value="Unassembled WGS sequence"/>
</dbReference>
<protein>
    <recommendedName>
        <fullName evidence="4">Pentatricopeptide repeat protein</fullName>
    </recommendedName>
</protein>
<evidence type="ECO:0000256" key="1">
    <source>
        <dbReference type="ARBA" id="ARBA00022737"/>
    </source>
</evidence>
<dbReference type="InterPro" id="IPR051222">
    <property type="entry name" value="PPR/CCM1_RNA-binding"/>
</dbReference>
<dbReference type="GeneID" id="54403667"/>
<dbReference type="AlphaFoldDB" id="A0A6A6AQH7"/>
<keyword evidence="3" id="KW-1185">Reference proteome</keyword>
<sequence length="602" mass="68896">MRSVGKCDTAGRRAHYLEGVFLGGEEEQALNKWEGDHNHHEDERQDHEPEHLEVGAKLHALARNSDRARQILGELFRLYPDWNPSVMMVVFRAHTSSGLAKHHDTAKEIYVEMKERMGDAVSVEDFDAWLVGFLEARHLWHAKQVFKDMVKDGHLPLAESTEGIHEVLKRLHLLYRLGTDISKMTSIALDALSVLPQAYHGYLFGDWMKSAVVQKAPEAAAQILDIMFQRGYEPETFHFNMLLKALIRTKERPNILKAENIGWGMIDKARKAHVRKHDSETTAEIINKRARRTTRLNAGGARNVPVANATTVALIMHHHAKNLQWEHVDYLARQLQETAIQPNAAIMNVLMDNKTRQGKNREAWVIYRTLTEPQGSVEGVYPNGATFRCLWKTLRLALSSHETRKEPDIPTPRELLKEMARWWTLCRSRYDASRFRQGLAGADNGAITSLILHCFSYTQDLPGSLVALHVLRSRFDIFPTDKSVDILQQQMAWVDMASNLEFEREQFGRGGSYKRNLAQTRRVYDILLQRRLDRMAISEEDYMRLTEEQIGDMGLNLLSEFVRVMLKRKFLPEVVEMMIEATVNQVGVVGLGTGDMDAFEVA</sequence>
<name>A0A6A6AQH7_9PLEO</name>
<proteinExistence type="predicted"/>
<evidence type="ECO:0008006" key="4">
    <source>
        <dbReference type="Google" id="ProtNLM"/>
    </source>
</evidence>
<evidence type="ECO:0000313" key="2">
    <source>
        <dbReference type="EMBL" id="KAF2132761.1"/>
    </source>
</evidence>
<dbReference type="EMBL" id="ML977500">
    <property type="protein sequence ID" value="KAF2132761.1"/>
    <property type="molecule type" value="Genomic_DNA"/>
</dbReference>